<comment type="domain">
    <text evidence="12">The last Arg residue of the ACP-binding site is essential for the weak association between ACP/AcpP and FabH.</text>
</comment>
<evidence type="ECO:0000259" key="13">
    <source>
        <dbReference type="Pfam" id="PF08541"/>
    </source>
</evidence>
<comment type="subunit">
    <text evidence="12">Homodimer.</text>
</comment>
<feature type="domain" description="Beta-ketoacyl-[acyl-carrier-protein] synthase III N-terminal" evidence="14">
    <location>
        <begin position="112"/>
        <end position="191"/>
    </location>
</feature>
<evidence type="ECO:0000256" key="2">
    <source>
        <dbReference type="ARBA" id="ARBA00008642"/>
    </source>
</evidence>
<dbReference type="OrthoDB" id="9815506at2"/>
<keyword evidence="12" id="KW-0963">Cytoplasm</keyword>
<accession>M1L2N2</accession>
<comment type="similarity">
    <text evidence="2 12">Belongs to the thiolase-like superfamily. FabH family.</text>
</comment>
<dbReference type="AlphaFoldDB" id="M1L2N2"/>
<dbReference type="FunFam" id="3.40.47.10:FF:000004">
    <property type="entry name" value="3-oxoacyl-[acyl-carrier-protein] synthase 3"/>
    <property type="match status" value="1"/>
</dbReference>
<keyword evidence="9 12" id="KW-0511">Multifunctional enzyme</keyword>
<evidence type="ECO:0000256" key="5">
    <source>
        <dbReference type="ARBA" id="ARBA00022679"/>
    </source>
</evidence>
<feature type="active site" evidence="12">
    <location>
        <position position="284"/>
    </location>
</feature>
<dbReference type="Gene3D" id="3.40.47.10">
    <property type="match status" value="1"/>
</dbReference>
<comment type="function">
    <text evidence="12">Catalyzes the condensation reaction of fatty acid synthesis by the addition to an acyl acceptor of two carbons from malonyl-ACP. Catalyzes the first condensation reaction which initiates fatty acid synthesis and may therefore play a role in governing the total rate of fatty acid production. Possesses both acetoacetyl-ACP synthase and acetyl transacylase activities. Its substrate specificity determines the biosynthesis of branched-chain and/or straight-chain of fatty acids.</text>
</comment>
<evidence type="ECO:0000256" key="8">
    <source>
        <dbReference type="ARBA" id="ARBA00023160"/>
    </source>
</evidence>
<dbReference type="Proteomes" id="UP000011547">
    <property type="component" value="Chromosome"/>
</dbReference>
<dbReference type="STRING" id="1208919.CDSE_0743"/>
<evidence type="ECO:0000256" key="1">
    <source>
        <dbReference type="ARBA" id="ARBA00005194"/>
    </source>
</evidence>
<feature type="region of interest" description="ACP-binding" evidence="12">
    <location>
        <begin position="255"/>
        <end position="259"/>
    </location>
</feature>
<keyword evidence="16" id="KW-1185">Reference proteome</keyword>
<keyword evidence="5 12" id="KW-0808">Transferase</keyword>
<sequence>MRYARIAGSGSFLPKKIVSNEELVSTLLLRGIETSDEWIVQRTGIRQRHLANSEESTSYMATEAAKLALLDAKIKSSNIDLIIVATSTSDKIFPSVACLVQSNIMATSAAAFDIQAACSGFVYALTIANNFIRSGSARNVLVIGSEVFSRIVDWNDRKTCVLFGDGAGAIVLSESKESDRSIIASDIHSDGTCSEILQVNSYVDKKGIITGDHFVSMDGQSVFKKAVNVLEKSAIEICNKSGIALSNIDWFIPHQANIRIINMLGRKLNIPSNKLIVTVDNHANTSAASIPLAFDKARKDGRIRMNNLVLMQGVGGGFTWGSILISI</sequence>
<dbReference type="InterPro" id="IPR004655">
    <property type="entry name" value="FabH"/>
</dbReference>
<evidence type="ECO:0000313" key="16">
    <source>
        <dbReference type="Proteomes" id="UP000011547"/>
    </source>
</evidence>
<evidence type="ECO:0000256" key="7">
    <source>
        <dbReference type="ARBA" id="ARBA00023098"/>
    </source>
</evidence>
<dbReference type="GO" id="GO:0005737">
    <property type="term" value="C:cytoplasm"/>
    <property type="evidence" value="ECO:0007669"/>
    <property type="project" value="UniProtKB-SubCell"/>
</dbReference>
<dbReference type="EMBL" id="CP003803">
    <property type="protein sequence ID" value="AGF47013.1"/>
    <property type="molecule type" value="Genomic_DNA"/>
</dbReference>
<dbReference type="SUPFAM" id="SSF53901">
    <property type="entry name" value="Thiolase-like"/>
    <property type="match status" value="1"/>
</dbReference>
<protein>
    <recommendedName>
        <fullName evidence="3 12">Beta-ketoacyl-[acyl-carrier-protein] synthase III</fullName>
        <shortName evidence="12">Beta-ketoacyl-ACP synthase III</shortName>
        <shortName evidence="12">KAS III</shortName>
        <ecNumber evidence="3 12">2.3.1.180</ecNumber>
    </recommendedName>
    <alternativeName>
        <fullName evidence="12">3-oxoacyl-[acyl-carrier-protein] synthase 3</fullName>
    </alternativeName>
    <alternativeName>
        <fullName evidence="12">3-oxoacyl-[acyl-carrier-protein] synthase III</fullName>
    </alternativeName>
</protein>
<gene>
    <name evidence="12" type="primary">fabH</name>
    <name evidence="15" type="ORF">CDSE_0743</name>
</gene>
<organism evidence="15 16">
    <name type="scientific">Candidatus Kinetoplastidibacterium desouzai TCC079E</name>
    <dbReference type="NCBI Taxonomy" id="1208919"/>
    <lineage>
        <taxon>Bacteria</taxon>
        <taxon>Pseudomonadati</taxon>
        <taxon>Pseudomonadota</taxon>
        <taxon>Betaproteobacteria</taxon>
        <taxon>Candidatus Kinetoplastidibacterium</taxon>
    </lineage>
</organism>
<evidence type="ECO:0000256" key="3">
    <source>
        <dbReference type="ARBA" id="ARBA00012333"/>
    </source>
</evidence>
<dbReference type="PATRIC" id="fig|1208919.3.peg.453"/>
<dbReference type="NCBIfam" id="NF006829">
    <property type="entry name" value="PRK09352.1"/>
    <property type="match status" value="1"/>
</dbReference>
<evidence type="ECO:0000256" key="12">
    <source>
        <dbReference type="HAMAP-Rule" id="MF_01815"/>
    </source>
</evidence>
<evidence type="ECO:0000256" key="4">
    <source>
        <dbReference type="ARBA" id="ARBA00022516"/>
    </source>
</evidence>
<dbReference type="KEGG" id="kde:CDSE_0743"/>
<evidence type="ECO:0000313" key="15">
    <source>
        <dbReference type="EMBL" id="AGF47013.1"/>
    </source>
</evidence>
<comment type="catalytic activity">
    <reaction evidence="11">
        <text>malonyl-[ACP] + acetyl-CoA + H(+) = 3-oxobutanoyl-[ACP] + CO2 + CoA</text>
        <dbReference type="Rhea" id="RHEA:12080"/>
        <dbReference type="Rhea" id="RHEA-COMP:9623"/>
        <dbReference type="Rhea" id="RHEA-COMP:9625"/>
        <dbReference type="ChEBI" id="CHEBI:15378"/>
        <dbReference type="ChEBI" id="CHEBI:16526"/>
        <dbReference type="ChEBI" id="CHEBI:57287"/>
        <dbReference type="ChEBI" id="CHEBI:57288"/>
        <dbReference type="ChEBI" id="CHEBI:78449"/>
        <dbReference type="ChEBI" id="CHEBI:78450"/>
        <dbReference type="EC" id="2.3.1.180"/>
    </reaction>
    <physiologicalReaction direction="left-to-right" evidence="11">
        <dbReference type="Rhea" id="RHEA:12081"/>
    </physiologicalReaction>
</comment>
<feature type="domain" description="Beta-ketoacyl-[acyl-carrier-protein] synthase III C-terminal" evidence="13">
    <location>
        <begin position="238"/>
        <end position="326"/>
    </location>
</feature>
<proteinExistence type="inferred from homology"/>
<evidence type="ECO:0000256" key="11">
    <source>
        <dbReference type="ARBA" id="ARBA00051096"/>
    </source>
</evidence>
<keyword evidence="8 12" id="KW-0275">Fatty acid biosynthesis</keyword>
<feature type="active site" evidence="12">
    <location>
        <position position="254"/>
    </location>
</feature>
<dbReference type="InterPro" id="IPR013751">
    <property type="entry name" value="ACP_syn_III_N"/>
</dbReference>
<dbReference type="PANTHER" id="PTHR43091:SF1">
    <property type="entry name" value="BETA-KETOACYL-[ACYL-CARRIER-PROTEIN] SYNTHASE III, CHLOROPLASTIC"/>
    <property type="match status" value="1"/>
</dbReference>
<dbReference type="CDD" id="cd00830">
    <property type="entry name" value="KAS_III"/>
    <property type="match status" value="1"/>
</dbReference>
<dbReference type="eggNOG" id="COG0332">
    <property type="taxonomic scope" value="Bacteria"/>
</dbReference>
<feature type="active site" evidence="12">
    <location>
        <position position="118"/>
    </location>
</feature>
<keyword evidence="4 12" id="KW-0444">Lipid biosynthesis</keyword>
<evidence type="ECO:0000256" key="6">
    <source>
        <dbReference type="ARBA" id="ARBA00022832"/>
    </source>
</evidence>
<dbReference type="Pfam" id="PF08541">
    <property type="entry name" value="ACP_syn_III_C"/>
    <property type="match status" value="1"/>
</dbReference>
<keyword evidence="10 12" id="KW-0012">Acyltransferase</keyword>
<keyword evidence="7 12" id="KW-0443">Lipid metabolism</keyword>
<dbReference type="InterPro" id="IPR013747">
    <property type="entry name" value="ACP_syn_III_C"/>
</dbReference>
<evidence type="ECO:0000256" key="9">
    <source>
        <dbReference type="ARBA" id="ARBA00023268"/>
    </source>
</evidence>
<evidence type="ECO:0000259" key="14">
    <source>
        <dbReference type="Pfam" id="PF08545"/>
    </source>
</evidence>
<comment type="subcellular location">
    <subcellularLocation>
        <location evidence="12">Cytoplasm</location>
    </subcellularLocation>
</comment>
<dbReference type="Pfam" id="PF08545">
    <property type="entry name" value="ACP_syn_III"/>
    <property type="match status" value="1"/>
</dbReference>
<reference evidence="15 16" key="1">
    <citation type="journal article" date="2013" name="Genome Biol. Evol.">
        <title>Genome evolution and phylogenomic analysis of candidatus kinetoplastibacterium, the betaproteobacterial endosymbionts of strigomonas and angomonas.</title>
        <authorList>
            <person name="Alves J.M."/>
            <person name="Serrano M.G."/>
            <person name="Maia da Silva F."/>
            <person name="Voegtly L.J."/>
            <person name="Matveyev A.V."/>
            <person name="Teixeira M.M."/>
            <person name="Camargo E.P."/>
            <person name="Buck G.A."/>
        </authorList>
    </citation>
    <scope>NUCLEOTIDE SEQUENCE [LARGE SCALE GENOMIC DNA]</scope>
    <source>
        <strain evidence="15 16">TCC079E</strain>
    </source>
</reference>
<name>M1L2N2_9PROT</name>
<dbReference type="HOGENOM" id="CLU_039592_3_1_4"/>
<dbReference type="GO" id="GO:0006633">
    <property type="term" value="P:fatty acid biosynthetic process"/>
    <property type="evidence" value="ECO:0007669"/>
    <property type="project" value="UniProtKB-UniRule"/>
</dbReference>
<dbReference type="InterPro" id="IPR016039">
    <property type="entry name" value="Thiolase-like"/>
</dbReference>
<dbReference type="GO" id="GO:0033818">
    <property type="term" value="F:beta-ketoacyl-acyl-carrier-protein synthase III activity"/>
    <property type="evidence" value="ECO:0007669"/>
    <property type="project" value="UniProtKB-UniRule"/>
</dbReference>
<dbReference type="NCBIfam" id="TIGR00747">
    <property type="entry name" value="fabH"/>
    <property type="match status" value="1"/>
</dbReference>
<dbReference type="UniPathway" id="UPA00094"/>
<keyword evidence="6 12" id="KW-0276">Fatty acid metabolism</keyword>
<dbReference type="GO" id="GO:0004315">
    <property type="term" value="F:3-oxoacyl-[acyl-carrier-protein] synthase activity"/>
    <property type="evidence" value="ECO:0007669"/>
    <property type="project" value="InterPro"/>
</dbReference>
<comment type="pathway">
    <text evidence="1 12">Lipid metabolism; fatty acid biosynthesis.</text>
</comment>
<dbReference type="RefSeq" id="WP_015396424.1">
    <property type="nucleotide sequence ID" value="NC_020294.1"/>
</dbReference>
<dbReference type="EC" id="2.3.1.180" evidence="3 12"/>
<dbReference type="HAMAP" id="MF_01815">
    <property type="entry name" value="FabH"/>
    <property type="match status" value="1"/>
</dbReference>
<dbReference type="PANTHER" id="PTHR43091">
    <property type="entry name" value="3-OXOACYL-[ACYL-CARRIER-PROTEIN] SYNTHASE"/>
    <property type="match status" value="1"/>
</dbReference>
<evidence type="ECO:0000256" key="10">
    <source>
        <dbReference type="ARBA" id="ARBA00023315"/>
    </source>
</evidence>